<feature type="transmembrane region" description="Helical" evidence="1">
    <location>
        <begin position="176"/>
        <end position="196"/>
    </location>
</feature>
<name>A0ABD1T2J0_9LAMI</name>
<organism evidence="2 3">
    <name type="scientific">Abeliophyllum distichum</name>
    <dbReference type="NCBI Taxonomy" id="126358"/>
    <lineage>
        <taxon>Eukaryota</taxon>
        <taxon>Viridiplantae</taxon>
        <taxon>Streptophyta</taxon>
        <taxon>Embryophyta</taxon>
        <taxon>Tracheophyta</taxon>
        <taxon>Spermatophyta</taxon>
        <taxon>Magnoliopsida</taxon>
        <taxon>eudicotyledons</taxon>
        <taxon>Gunneridae</taxon>
        <taxon>Pentapetalae</taxon>
        <taxon>asterids</taxon>
        <taxon>lamiids</taxon>
        <taxon>Lamiales</taxon>
        <taxon>Oleaceae</taxon>
        <taxon>Forsythieae</taxon>
        <taxon>Abeliophyllum</taxon>
    </lineage>
</organism>
<proteinExistence type="predicted"/>
<keyword evidence="1" id="KW-0812">Transmembrane</keyword>
<feature type="transmembrane region" description="Helical" evidence="1">
    <location>
        <begin position="81"/>
        <end position="103"/>
    </location>
</feature>
<sequence length="309" mass="35128">MLLEALLFVFLFPFLRISIELAQLKQAVSSLFLKMDPLRTPGINEDSQFWMSITQFVPILALVIVGYLLYKSIGCCSCHGILKYVIVVGVVQVSFLSIVHLLVRETTVNLEVSTVIKVLAMLSTWSSTIIVLSGKQGPLAVLALLIGGWCIIRLMRLEQDTENKYSGSSHFYALPVTQWSLLAVCMFFSTGHWCAFDGLRYAAAFIGFDEFNLIRQAVLLTIDTFGFSHIFPIFGLPFLVACCYPLRQNKRLFSMQLCQVYLMYGLNYSCISHIYYIMRHNTKAPFDGMGIICSKICFSMWWVLFWLMS</sequence>
<evidence type="ECO:0000313" key="3">
    <source>
        <dbReference type="Proteomes" id="UP001604336"/>
    </source>
</evidence>
<dbReference type="Proteomes" id="UP001604336">
    <property type="component" value="Unassembled WGS sequence"/>
</dbReference>
<keyword evidence="3" id="KW-1185">Reference proteome</keyword>
<reference evidence="3" key="1">
    <citation type="submission" date="2024-07" db="EMBL/GenBank/DDBJ databases">
        <title>Two chromosome-level genome assemblies of Korean endemic species Abeliophyllum distichum and Forsythia ovata (Oleaceae).</title>
        <authorList>
            <person name="Jang H."/>
        </authorList>
    </citation>
    <scope>NUCLEOTIDE SEQUENCE [LARGE SCALE GENOMIC DNA]</scope>
</reference>
<dbReference type="InterPro" id="IPR039524">
    <property type="entry name" value="PIGO/GPI13"/>
</dbReference>
<keyword evidence="1" id="KW-1133">Transmembrane helix</keyword>
<keyword evidence="1" id="KW-0472">Membrane</keyword>
<feature type="transmembrane region" description="Helical" evidence="1">
    <location>
        <begin position="260"/>
        <end position="277"/>
    </location>
</feature>
<dbReference type="PANTHER" id="PTHR23071">
    <property type="entry name" value="PHOSPHATIDYLINOSITOL GLYCAN"/>
    <property type="match status" value="1"/>
</dbReference>
<feature type="transmembrane region" description="Helical" evidence="1">
    <location>
        <begin position="48"/>
        <end position="69"/>
    </location>
</feature>
<comment type="caution">
    <text evidence="2">The sequence shown here is derived from an EMBL/GenBank/DDBJ whole genome shotgun (WGS) entry which is preliminary data.</text>
</comment>
<feature type="transmembrane region" description="Helical" evidence="1">
    <location>
        <begin position="139"/>
        <end position="156"/>
    </location>
</feature>
<feature type="transmembrane region" description="Helical" evidence="1">
    <location>
        <begin position="289"/>
        <end position="308"/>
    </location>
</feature>
<dbReference type="AlphaFoldDB" id="A0ABD1T2J0"/>
<dbReference type="PANTHER" id="PTHR23071:SF1">
    <property type="entry name" value="GPI ETHANOLAMINE PHOSPHATE TRANSFERASE 3"/>
    <property type="match status" value="1"/>
</dbReference>
<protein>
    <submittedName>
        <fullName evidence="2">Alkaline-phosphatase-like family protein</fullName>
    </submittedName>
</protein>
<gene>
    <name evidence="2" type="ORF">Adt_22482</name>
</gene>
<dbReference type="EMBL" id="JBFOLK010000006">
    <property type="protein sequence ID" value="KAL2506861.1"/>
    <property type="molecule type" value="Genomic_DNA"/>
</dbReference>
<evidence type="ECO:0000313" key="2">
    <source>
        <dbReference type="EMBL" id="KAL2506861.1"/>
    </source>
</evidence>
<accession>A0ABD1T2J0</accession>
<evidence type="ECO:0000256" key="1">
    <source>
        <dbReference type="SAM" id="Phobius"/>
    </source>
</evidence>
<feature type="transmembrane region" description="Helical" evidence="1">
    <location>
        <begin position="217"/>
        <end position="240"/>
    </location>
</feature>